<sequence length="84" mass="9499">MRGDLNLLIQSSKKNCGSASQAPSLTMEKMLTSAQLEAFHSEYRLPARLLLCLIKHHVHCQRHVRLNMEELALSHEDPSGLSLY</sequence>
<reference evidence="1 2" key="1">
    <citation type="submission" date="2020-08" db="EMBL/GenBank/DDBJ databases">
        <title>Plant Genome Project.</title>
        <authorList>
            <person name="Zhang R.-G."/>
        </authorList>
    </citation>
    <scope>NUCLEOTIDE SEQUENCE [LARGE SCALE GENOMIC DNA]</scope>
    <source>
        <strain evidence="1">WSP0</strain>
        <tissue evidence="1">Leaf</tissue>
    </source>
</reference>
<organism evidence="1 2">
    <name type="scientific">Rhododendron griersonianum</name>
    <dbReference type="NCBI Taxonomy" id="479676"/>
    <lineage>
        <taxon>Eukaryota</taxon>
        <taxon>Viridiplantae</taxon>
        <taxon>Streptophyta</taxon>
        <taxon>Embryophyta</taxon>
        <taxon>Tracheophyta</taxon>
        <taxon>Spermatophyta</taxon>
        <taxon>Magnoliopsida</taxon>
        <taxon>eudicotyledons</taxon>
        <taxon>Gunneridae</taxon>
        <taxon>Pentapetalae</taxon>
        <taxon>asterids</taxon>
        <taxon>Ericales</taxon>
        <taxon>Ericaceae</taxon>
        <taxon>Ericoideae</taxon>
        <taxon>Rhodoreae</taxon>
        <taxon>Rhododendron</taxon>
    </lineage>
</organism>
<proteinExistence type="predicted"/>
<accession>A0AAV6K3A7</accession>
<protein>
    <submittedName>
        <fullName evidence="1">Uncharacterized protein</fullName>
    </submittedName>
</protein>
<dbReference type="AlphaFoldDB" id="A0AAV6K3A7"/>
<dbReference type="Proteomes" id="UP000823749">
    <property type="component" value="Chromosome 6"/>
</dbReference>
<dbReference type="EMBL" id="JACTNZ010000006">
    <property type="protein sequence ID" value="KAG5546842.1"/>
    <property type="molecule type" value="Genomic_DNA"/>
</dbReference>
<evidence type="ECO:0000313" key="1">
    <source>
        <dbReference type="EMBL" id="KAG5546842.1"/>
    </source>
</evidence>
<gene>
    <name evidence="1" type="ORF">RHGRI_018871</name>
</gene>
<name>A0AAV6K3A7_9ERIC</name>
<keyword evidence="2" id="KW-1185">Reference proteome</keyword>
<evidence type="ECO:0000313" key="2">
    <source>
        <dbReference type="Proteomes" id="UP000823749"/>
    </source>
</evidence>
<comment type="caution">
    <text evidence="1">The sequence shown here is derived from an EMBL/GenBank/DDBJ whole genome shotgun (WGS) entry which is preliminary data.</text>
</comment>